<dbReference type="InterPro" id="IPR029054">
    <property type="entry name" value="dUTPase-like"/>
</dbReference>
<dbReference type="Gene3D" id="2.70.40.10">
    <property type="match status" value="1"/>
</dbReference>
<evidence type="ECO:0000256" key="3">
    <source>
        <dbReference type="ARBA" id="ARBA00022801"/>
    </source>
</evidence>
<evidence type="ECO:0000256" key="1">
    <source>
        <dbReference type="ARBA" id="ARBA00006581"/>
    </source>
</evidence>
<comment type="catalytic activity">
    <reaction evidence="5">
        <text>dUTP + H2O = dUMP + diphosphate + H(+)</text>
        <dbReference type="Rhea" id="RHEA:10248"/>
        <dbReference type="ChEBI" id="CHEBI:15377"/>
        <dbReference type="ChEBI" id="CHEBI:15378"/>
        <dbReference type="ChEBI" id="CHEBI:33019"/>
        <dbReference type="ChEBI" id="CHEBI:61555"/>
        <dbReference type="ChEBI" id="CHEBI:246422"/>
        <dbReference type="EC" id="3.6.1.23"/>
    </reaction>
</comment>
<evidence type="ECO:0000259" key="6">
    <source>
        <dbReference type="Pfam" id="PF00692"/>
    </source>
</evidence>
<organism evidence="7 8">
    <name type="scientific">Candidatus Nomurabacteria bacterium RIFCSPHIGHO2_02_FULL_37_13</name>
    <dbReference type="NCBI Taxonomy" id="1801750"/>
    <lineage>
        <taxon>Bacteria</taxon>
        <taxon>Candidatus Nomuraibacteriota</taxon>
    </lineage>
</organism>
<comment type="caution">
    <text evidence="7">The sequence shown here is derived from an EMBL/GenBank/DDBJ whole genome shotgun (WGS) entry which is preliminary data.</text>
</comment>
<comment type="similarity">
    <text evidence="1">Belongs to the dUTPase family.</text>
</comment>
<protein>
    <recommendedName>
        <fullName evidence="2">dUTP diphosphatase</fullName>
        <ecNumber evidence="2">3.6.1.23</ecNumber>
    </recommendedName>
</protein>
<dbReference type="CDD" id="cd07557">
    <property type="entry name" value="trimeric_dUTPase"/>
    <property type="match status" value="1"/>
</dbReference>
<dbReference type="InterPro" id="IPR036157">
    <property type="entry name" value="dUTPase-like_sf"/>
</dbReference>
<proteinExistence type="inferred from homology"/>
<evidence type="ECO:0000256" key="4">
    <source>
        <dbReference type="ARBA" id="ARBA00023080"/>
    </source>
</evidence>
<evidence type="ECO:0000256" key="5">
    <source>
        <dbReference type="ARBA" id="ARBA00047686"/>
    </source>
</evidence>
<evidence type="ECO:0000313" key="7">
    <source>
        <dbReference type="EMBL" id="OGI77744.1"/>
    </source>
</evidence>
<dbReference type="STRING" id="1801750.A3B85_03215"/>
<dbReference type="InterPro" id="IPR008181">
    <property type="entry name" value="dUTPase"/>
</dbReference>
<name>A0A1F6W7C8_9BACT</name>
<reference evidence="7 8" key="1">
    <citation type="journal article" date="2016" name="Nat. Commun.">
        <title>Thousands of microbial genomes shed light on interconnected biogeochemical processes in an aquifer system.</title>
        <authorList>
            <person name="Anantharaman K."/>
            <person name="Brown C.T."/>
            <person name="Hug L.A."/>
            <person name="Sharon I."/>
            <person name="Castelle C.J."/>
            <person name="Probst A.J."/>
            <person name="Thomas B.C."/>
            <person name="Singh A."/>
            <person name="Wilkins M.J."/>
            <person name="Karaoz U."/>
            <person name="Brodie E.L."/>
            <person name="Williams K.H."/>
            <person name="Hubbard S.S."/>
            <person name="Banfield J.F."/>
        </authorList>
    </citation>
    <scope>NUCLEOTIDE SEQUENCE [LARGE SCALE GENOMIC DNA]</scope>
</reference>
<sequence length="140" mass="15595">MKIRVKKLNKNAKLPKYHHPGDIGMDLYAMETITVKPGEHHRFWHGFALEFPEGYGGIIMDKGSISKAGLHHMGGVYDAGYRGEYNTLLVNLSDKPYVFEEGDKVSQLIIMPVVIGELEETDTLKESARGEGKFGSTGKK</sequence>
<keyword evidence="4" id="KW-0546">Nucleotide metabolism</keyword>
<dbReference type="AlphaFoldDB" id="A0A1F6W7C8"/>
<feature type="domain" description="dUTPase-like" evidence="6">
    <location>
        <begin position="11"/>
        <end position="138"/>
    </location>
</feature>
<keyword evidence="3" id="KW-0378">Hydrolase</keyword>
<evidence type="ECO:0000313" key="8">
    <source>
        <dbReference type="Proteomes" id="UP000178374"/>
    </source>
</evidence>
<dbReference type="GO" id="GO:0046081">
    <property type="term" value="P:dUTP catabolic process"/>
    <property type="evidence" value="ECO:0007669"/>
    <property type="project" value="InterPro"/>
</dbReference>
<dbReference type="EMBL" id="MFUA01000002">
    <property type="protein sequence ID" value="OGI77744.1"/>
    <property type="molecule type" value="Genomic_DNA"/>
</dbReference>
<dbReference type="InterPro" id="IPR033704">
    <property type="entry name" value="dUTPase_trimeric"/>
</dbReference>
<accession>A0A1F6W7C8</accession>
<dbReference type="SUPFAM" id="SSF51283">
    <property type="entry name" value="dUTPase-like"/>
    <property type="match status" value="1"/>
</dbReference>
<dbReference type="GO" id="GO:0000287">
    <property type="term" value="F:magnesium ion binding"/>
    <property type="evidence" value="ECO:0007669"/>
    <property type="project" value="InterPro"/>
</dbReference>
<dbReference type="GO" id="GO:0006226">
    <property type="term" value="P:dUMP biosynthetic process"/>
    <property type="evidence" value="ECO:0007669"/>
    <property type="project" value="InterPro"/>
</dbReference>
<evidence type="ECO:0000256" key="2">
    <source>
        <dbReference type="ARBA" id="ARBA00012379"/>
    </source>
</evidence>
<dbReference type="PANTHER" id="PTHR11241:SF0">
    <property type="entry name" value="DEOXYURIDINE 5'-TRIPHOSPHATE NUCLEOTIDOHYDROLASE"/>
    <property type="match status" value="1"/>
</dbReference>
<dbReference type="PANTHER" id="PTHR11241">
    <property type="entry name" value="DEOXYURIDINE 5'-TRIPHOSPHATE NUCLEOTIDOHYDROLASE"/>
    <property type="match status" value="1"/>
</dbReference>
<dbReference type="Proteomes" id="UP000178374">
    <property type="component" value="Unassembled WGS sequence"/>
</dbReference>
<dbReference type="Pfam" id="PF00692">
    <property type="entry name" value="dUTPase"/>
    <property type="match status" value="1"/>
</dbReference>
<dbReference type="EC" id="3.6.1.23" evidence="2"/>
<dbReference type="GO" id="GO:0004170">
    <property type="term" value="F:dUTP diphosphatase activity"/>
    <property type="evidence" value="ECO:0007669"/>
    <property type="project" value="UniProtKB-EC"/>
</dbReference>
<dbReference type="NCBIfam" id="TIGR00576">
    <property type="entry name" value="dut"/>
    <property type="match status" value="1"/>
</dbReference>
<gene>
    <name evidence="7" type="ORF">A3B85_03215</name>
</gene>